<dbReference type="Proteomes" id="UP000054166">
    <property type="component" value="Unassembled WGS sequence"/>
</dbReference>
<comment type="cofactor">
    <cofactor evidence="1">
        <name>FMN</name>
        <dbReference type="ChEBI" id="CHEBI:58210"/>
    </cofactor>
</comment>
<keyword evidence="2" id="KW-0285">Flavoprotein</keyword>
<keyword evidence="7" id="KW-1185">Reference proteome</keyword>
<evidence type="ECO:0000256" key="3">
    <source>
        <dbReference type="ARBA" id="ARBA00022643"/>
    </source>
</evidence>
<dbReference type="InterPro" id="IPR012349">
    <property type="entry name" value="Split_barrel_FMN-bd"/>
</dbReference>
<sequence length="269" mass="29679">MLPLYNHDAGFKFTESPNPHWKYGESIDVTLLGQEWAEGEQKGWKHVDPATENPTALYQLMTSGIVPRPIAFVSTISHDGVENLAPFSWFNMVTHDPPTISISCSNGPERMKDTTNNIKSGNGFTVNIISVPFAEQANVCSINAPDNFSEWAVSGLTKEPSLHVKAARVKESAFSMECELFQMVDIVNPVTQIATTTLILGLVKHIHVRNDVLTERGTVDPTKFKPLGRLGANGYSTLGDGFRLPRPAWKTEQKDVEEALKEKADVKAT</sequence>
<protein>
    <recommendedName>
        <fullName evidence="5">Flavin reductase like domain-containing protein</fullName>
    </recommendedName>
</protein>
<dbReference type="PANTHER" id="PTHR33798">
    <property type="entry name" value="FLAVOPROTEIN OXYGENASE"/>
    <property type="match status" value="1"/>
</dbReference>
<dbReference type="Pfam" id="PF01613">
    <property type="entry name" value="Flavin_Reduct"/>
    <property type="match status" value="1"/>
</dbReference>
<dbReference type="EMBL" id="KN833009">
    <property type="protein sequence ID" value="KIM79494.1"/>
    <property type="molecule type" value="Genomic_DNA"/>
</dbReference>
<evidence type="ECO:0000256" key="1">
    <source>
        <dbReference type="ARBA" id="ARBA00001917"/>
    </source>
</evidence>
<reference evidence="6 7" key="1">
    <citation type="submission" date="2014-04" db="EMBL/GenBank/DDBJ databases">
        <authorList>
            <consortium name="DOE Joint Genome Institute"/>
            <person name="Kuo A."/>
            <person name="Tarkka M."/>
            <person name="Buscot F."/>
            <person name="Kohler A."/>
            <person name="Nagy L.G."/>
            <person name="Floudas D."/>
            <person name="Copeland A."/>
            <person name="Barry K.W."/>
            <person name="Cichocki N."/>
            <person name="Veneault-Fourrey C."/>
            <person name="LaButti K."/>
            <person name="Lindquist E.A."/>
            <person name="Lipzen A."/>
            <person name="Lundell T."/>
            <person name="Morin E."/>
            <person name="Murat C."/>
            <person name="Sun H."/>
            <person name="Tunlid A."/>
            <person name="Henrissat B."/>
            <person name="Grigoriev I.V."/>
            <person name="Hibbett D.S."/>
            <person name="Martin F."/>
            <person name="Nordberg H.P."/>
            <person name="Cantor M.N."/>
            <person name="Hua S.X."/>
        </authorList>
    </citation>
    <scope>NUCLEOTIDE SEQUENCE [LARGE SCALE GENOMIC DNA]</scope>
    <source>
        <strain evidence="6 7">F 1598</strain>
    </source>
</reference>
<evidence type="ECO:0000259" key="5">
    <source>
        <dbReference type="SMART" id="SM00903"/>
    </source>
</evidence>
<comment type="similarity">
    <text evidence="4">Belongs to the flavoredoxin family.</text>
</comment>
<gene>
    <name evidence="6" type="ORF">PILCRDRAFT_823399</name>
</gene>
<dbReference type="OrthoDB" id="298012at2759"/>
<reference evidence="7" key="2">
    <citation type="submission" date="2015-01" db="EMBL/GenBank/DDBJ databases">
        <title>Evolutionary Origins and Diversification of the Mycorrhizal Mutualists.</title>
        <authorList>
            <consortium name="DOE Joint Genome Institute"/>
            <consortium name="Mycorrhizal Genomics Consortium"/>
            <person name="Kohler A."/>
            <person name="Kuo A."/>
            <person name="Nagy L.G."/>
            <person name="Floudas D."/>
            <person name="Copeland A."/>
            <person name="Barry K.W."/>
            <person name="Cichocki N."/>
            <person name="Veneault-Fourrey C."/>
            <person name="LaButti K."/>
            <person name="Lindquist E.A."/>
            <person name="Lipzen A."/>
            <person name="Lundell T."/>
            <person name="Morin E."/>
            <person name="Murat C."/>
            <person name="Riley R."/>
            <person name="Ohm R."/>
            <person name="Sun H."/>
            <person name="Tunlid A."/>
            <person name="Henrissat B."/>
            <person name="Grigoriev I.V."/>
            <person name="Hibbett D.S."/>
            <person name="Martin F."/>
        </authorList>
    </citation>
    <scope>NUCLEOTIDE SEQUENCE [LARGE SCALE GENOMIC DNA]</scope>
    <source>
        <strain evidence="7">F 1598</strain>
    </source>
</reference>
<organism evidence="6 7">
    <name type="scientific">Piloderma croceum (strain F 1598)</name>
    <dbReference type="NCBI Taxonomy" id="765440"/>
    <lineage>
        <taxon>Eukaryota</taxon>
        <taxon>Fungi</taxon>
        <taxon>Dikarya</taxon>
        <taxon>Basidiomycota</taxon>
        <taxon>Agaricomycotina</taxon>
        <taxon>Agaricomycetes</taxon>
        <taxon>Agaricomycetidae</taxon>
        <taxon>Atheliales</taxon>
        <taxon>Atheliaceae</taxon>
        <taxon>Piloderma</taxon>
    </lineage>
</organism>
<dbReference type="PANTHER" id="PTHR33798:SF5">
    <property type="entry name" value="FLAVIN REDUCTASE LIKE DOMAIN-CONTAINING PROTEIN"/>
    <property type="match status" value="1"/>
</dbReference>
<dbReference type="HOGENOM" id="CLU_059021_3_0_1"/>
<proteinExistence type="inferred from homology"/>
<dbReference type="SUPFAM" id="SSF50475">
    <property type="entry name" value="FMN-binding split barrel"/>
    <property type="match status" value="1"/>
</dbReference>
<accession>A0A0C3FIE4</accession>
<evidence type="ECO:0000256" key="2">
    <source>
        <dbReference type="ARBA" id="ARBA00022630"/>
    </source>
</evidence>
<keyword evidence="3" id="KW-0288">FMN</keyword>
<dbReference type="Gene3D" id="2.30.110.10">
    <property type="entry name" value="Electron Transport, Fmn-binding Protein, Chain A"/>
    <property type="match status" value="1"/>
</dbReference>
<dbReference type="InParanoid" id="A0A0C3FIE4"/>
<dbReference type="GO" id="GO:0010181">
    <property type="term" value="F:FMN binding"/>
    <property type="evidence" value="ECO:0007669"/>
    <property type="project" value="InterPro"/>
</dbReference>
<evidence type="ECO:0000313" key="6">
    <source>
        <dbReference type="EMBL" id="KIM79494.1"/>
    </source>
</evidence>
<evidence type="ECO:0000313" key="7">
    <source>
        <dbReference type="Proteomes" id="UP000054166"/>
    </source>
</evidence>
<dbReference type="AlphaFoldDB" id="A0A0C3FIE4"/>
<dbReference type="InterPro" id="IPR002563">
    <property type="entry name" value="Flavin_Rdtase-like_dom"/>
</dbReference>
<feature type="domain" description="Flavin reductase like" evidence="5">
    <location>
        <begin position="63"/>
        <end position="220"/>
    </location>
</feature>
<name>A0A0C3FIE4_PILCF</name>
<dbReference type="STRING" id="765440.A0A0C3FIE4"/>
<dbReference type="SMART" id="SM00903">
    <property type="entry name" value="Flavin_Reduct"/>
    <property type="match status" value="1"/>
</dbReference>
<evidence type="ECO:0000256" key="4">
    <source>
        <dbReference type="ARBA" id="ARBA00038054"/>
    </source>
</evidence>